<evidence type="ECO:0000313" key="3">
    <source>
        <dbReference type="Proteomes" id="UP000069940"/>
    </source>
</evidence>
<accession>A0ABM1YM33</accession>
<keyword evidence="3" id="KW-1185">Reference proteome</keyword>
<feature type="transmembrane region" description="Helical" evidence="1">
    <location>
        <begin position="123"/>
        <end position="145"/>
    </location>
</feature>
<evidence type="ECO:0000313" key="2">
    <source>
        <dbReference type="EnsemblMetazoa" id="AALFPA23_010398.P14528"/>
    </source>
</evidence>
<dbReference type="Proteomes" id="UP000069940">
    <property type="component" value="Unassembled WGS sequence"/>
</dbReference>
<feature type="transmembrane region" description="Helical" evidence="1">
    <location>
        <begin position="12"/>
        <end position="33"/>
    </location>
</feature>
<keyword evidence="1" id="KW-1133">Transmembrane helix</keyword>
<proteinExistence type="predicted"/>
<dbReference type="GeneID" id="109419672"/>
<evidence type="ECO:0000256" key="1">
    <source>
        <dbReference type="SAM" id="Phobius"/>
    </source>
</evidence>
<reference evidence="3" key="1">
    <citation type="journal article" date="2015" name="Proc. Natl. Acad. Sci. U.S.A.">
        <title>Genome sequence of the Asian Tiger mosquito, Aedes albopictus, reveals insights into its biology, genetics, and evolution.</title>
        <authorList>
            <person name="Chen X.G."/>
            <person name="Jiang X."/>
            <person name="Gu J."/>
            <person name="Xu M."/>
            <person name="Wu Y."/>
            <person name="Deng Y."/>
            <person name="Zhang C."/>
            <person name="Bonizzoni M."/>
            <person name="Dermauw W."/>
            <person name="Vontas J."/>
            <person name="Armbruster P."/>
            <person name="Huang X."/>
            <person name="Yang Y."/>
            <person name="Zhang H."/>
            <person name="He W."/>
            <person name="Peng H."/>
            <person name="Liu Y."/>
            <person name="Wu K."/>
            <person name="Chen J."/>
            <person name="Lirakis M."/>
            <person name="Topalis P."/>
            <person name="Van Leeuwen T."/>
            <person name="Hall A.B."/>
            <person name="Jiang X."/>
            <person name="Thorpe C."/>
            <person name="Mueller R.L."/>
            <person name="Sun C."/>
            <person name="Waterhouse R.M."/>
            <person name="Yan G."/>
            <person name="Tu Z.J."/>
            <person name="Fang X."/>
            <person name="James A.A."/>
        </authorList>
    </citation>
    <scope>NUCLEOTIDE SEQUENCE [LARGE SCALE GENOMIC DNA]</scope>
    <source>
        <strain evidence="3">Foshan</strain>
    </source>
</reference>
<protein>
    <submittedName>
        <fullName evidence="2">Uncharacterized protein</fullName>
    </submittedName>
</protein>
<dbReference type="RefSeq" id="XP_019549453.3">
    <property type="nucleotide sequence ID" value="XM_019693908.3"/>
</dbReference>
<reference evidence="2" key="2">
    <citation type="submission" date="2025-05" db="UniProtKB">
        <authorList>
            <consortium name="EnsemblMetazoa"/>
        </authorList>
    </citation>
    <scope>IDENTIFICATION</scope>
    <source>
        <strain evidence="2">Foshan</strain>
    </source>
</reference>
<sequence length="177" mass="19912">MEPYLQRYILCHGYAIGLGAFIVGPLTVAFSALGLTSSSHLAFYTWVYMIGRWAWLLGVLWILSGVSFLFGIVKKRKPALYPLLLLIGVQLLLILIGDVFMALDQDNTWNLSWNFTPFLDVAQFANIIYVIVHVGFTIVVLGKLIDEHSWKSNWSGTNMEVYSTTIVNDSSEYAVIN</sequence>
<feature type="transmembrane region" description="Helical" evidence="1">
    <location>
        <begin position="53"/>
        <end position="73"/>
    </location>
</feature>
<organism evidence="2 3">
    <name type="scientific">Aedes albopictus</name>
    <name type="common">Asian tiger mosquito</name>
    <name type="synonym">Stegomyia albopicta</name>
    <dbReference type="NCBI Taxonomy" id="7160"/>
    <lineage>
        <taxon>Eukaryota</taxon>
        <taxon>Metazoa</taxon>
        <taxon>Ecdysozoa</taxon>
        <taxon>Arthropoda</taxon>
        <taxon>Hexapoda</taxon>
        <taxon>Insecta</taxon>
        <taxon>Pterygota</taxon>
        <taxon>Neoptera</taxon>
        <taxon>Endopterygota</taxon>
        <taxon>Diptera</taxon>
        <taxon>Nematocera</taxon>
        <taxon>Culicoidea</taxon>
        <taxon>Culicidae</taxon>
        <taxon>Culicinae</taxon>
        <taxon>Aedini</taxon>
        <taxon>Aedes</taxon>
        <taxon>Stegomyia</taxon>
    </lineage>
</organism>
<feature type="transmembrane region" description="Helical" evidence="1">
    <location>
        <begin position="80"/>
        <end position="103"/>
    </location>
</feature>
<dbReference type="EnsemblMetazoa" id="AALFPA23_010398.R14528">
    <property type="protein sequence ID" value="AALFPA23_010398.P14528"/>
    <property type="gene ID" value="AALFPA23_010398"/>
</dbReference>
<keyword evidence="1" id="KW-0472">Membrane</keyword>
<name>A0ABM1YM33_AEDAL</name>
<keyword evidence="1" id="KW-0812">Transmembrane</keyword>